<dbReference type="SUPFAM" id="SSF54001">
    <property type="entry name" value="Cysteine proteinases"/>
    <property type="match status" value="1"/>
</dbReference>
<dbReference type="PROSITE" id="PS00139">
    <property type="entry name" value="THIOL_PROTEASE_CYS"/>
    <property type="match status" value="1"/>
</dbReference>
<keyword evidence="3" id="KW-0472">Membrane</keyword>
<dbReference type="Proteomes" id="UP000712157">
    <property type="component" value="Unassembled WGS sequence"/>
</dbReference>
<dbReference type="Pfam" id="PF00112">
    <property type="entry name" value="Peptidase_C1"/>
    <property type="match status" value="1"/>
</dbReference>
<dbReference type="GO" id="GO:0008234">
    <property type="term" value="F:cysteine-type peptidase activity"/>
    <property type="evidence" value="ECO:0007669"/>
    <property type="project" value="InterPro"/>
</dbReference>
<proteinExistence type="inferred from homology"/>
<comment type="caution">
    <text evidence="6">The sequence shown here is derived from an EMBL/GenBank/DDBJ whole genome shotgun (WGS) entry which is preliminary data.</text>
</comment>
<dbReference type="SMART" id="SM00645">
    <property type="entry name" value="Pept_C1"/>
    <property type="match status" value="1"/>
</dbReference>
<dbReference type="InterPro" id="IPR013128">
    <property type="entry name" value="Peptidase_C1A"/>
</dbReference>
<keyword evidence="7" id="KW-1185">Reference proteome</keyword>
<sequence length="1332" mass="141416">MKMKKFIKRITVLGMVAALIASGPVLNVRAAPNGNPGEKDSVEMPELIEIDQSYASGGITPTVFKDSYKNTRYRSRAALPAQYILSTHGKSTTVKNQNPWGSCWAFGALSSLESSQLTDNTNSAAEADPDYSERQLAWFAYEPQTADSIKVSAANSDQAGEGASYITVDRLDRGGNMPQATALLSTWQGAALEADVPYKNEAGTTDRSGTWDVAAASRNLSAVHLQNADFLASPATFDKYDDETGLPSADAAYTHDEAATAAIKTAIMNHGAVAIAYFADQSTPDGAQNGDYFNYKNYCQYVDVLNRDTVQNHGVSIVGWDDDYPSANFKTGKQPKGNGAWLVKNSWSDSWGLDGYFWLSYYDRTIDQVTSFQGESIDNYDNIYQYDYLGLASVMQFGANTIEKGVANVFTAKGNEELQAVSAVTLAPDSTVSVKIYKIPYGATEPVPADAELIAEQSETIAYSGYHTIKLDTPAAIAAGEKFSVVQFIKGGDHKWYTPVEIGADSASQIAVCNPGESYIIQGSVSSDMADESWKGLSFGNAMIKAFTKDAEPESEAPAVSAFKYQAYDNTDAALGNEETINVAAESSGITNIPLPAATSYIKITAVTLSDSADPAVQAAITVKGRAYNLGDKIARTDFIMLGDDSPIVFTTKSVPLGTNTKAWGFDFSPASLELKADNGNVAVSDANAYLPANAVLTADAVTAGGDFEAVMTALKPYGAENQFYLYFLALSPALKSGETVNLAITPKSGYDNDEKTKLYYATSESGSMVLTEVADLSANTGVLRADVSRMGYYAVARVKDAPAVPTLEKITYSQGRTLSDVTLPTVDGGSWSWDNEATVPQVNTASYPATFTPDHESQYRTYHADIALQVEKATPDLSGITSSPAVYGTKLNGFPVSGAGLDNGHAVSGTMSWKTPDVYPECGSTTEYEFEFVPNDTDNYNHASGTMTLAVNKKAVTVAAKDAKKFYGDANPEFSLSIPDGTLVGDDTAADLAVTLSCTANETTSVGNVAITGSSAAANYDVTVTDGALSIKPRAIGVKAKDVIINYGDAFPGSYEVEVTNLVPGTDQSAIGLTADVEPQNVPDGNLAGTYTLKMNSASVTDTNYTVGSLFDGILTIKEGVVSKVKNESGIPDSIAGHFEASGNLTGDEILLITDSADKTVQNAFQNMVKDGQVLSSLFGVTLKKADGKTDAVLKGALTVTIPVDAKYNGKQITVLHYVKAGSLTAENVKADQDTIDAYRNLTVTDGKVQVRVYSLSPFALILPKDADTPGGTDTPSSDRTNRKPTVTSNKVDSAMTGDTAPLSVLFIAAAAALLAVVGILVFKVRRRRKL</sequence>
<feature type="compositionally biased region" description="Polar residues" evidence="2">
    <location>
        <begin position="1273"/>
        <end position="1293"/>
    </location>
</feature>
<dbReference type="EMBL" id="JAHQCW010000045">
    <property type="protein sequence ID" value="MBU9738932.1"/>
    <property type="molecule type" value="Genomic_DNA"/>
</dbReference>
<dbReference type="RefSeq" id="WP_238722935.1">
    <property type="nucleotide sequence ID" value="NZ_JAHQCW010000045.1"/>
</dbReference>
<dbReference type="InterPro" id="IPR000668">
    <property type="entry name" value="Peptidase_C1A_C"/>
</dbReference>
<dbReference type="InterPro" id="IPR041286">
    <property type="entry name" value="MBG_2"/>
</dbReference>
<feature type="region of interest" description="Disordered" evidence="2">
    <location>
        <begin position="1268"/>
        <end position="1295"/>
    </location>
</feature>
<organism evidence="6 7">
    <name type="scientific">Diplocloster agilis</name>
    <dbReference type="NCBI Taxonomy" id="2850323"/>
    <lineage>
        <taxon>Bacteria</taxon>
        <taxon>Bacillati</taxon>
        <taxon>Bacillota</taxon>
        <taxon>Clostridia</taxon>
        <taxon>Lachnospirales</taxon>
        <taxon>Lachnospiraceae</taxon>
        <taxon>Diplocloster</taxon>
    </lineage>
</organism>
<keyword evidence="3" id="KW-1133">Transmembrane helix</keyword>
<dbReference type="InterPro" id="IPR000169">
    <property type="entry name" value="Pept_cys_AS"/>
</dbReference>
<dbReference type="Pfam" id="PF18560">
    <property type="entry name" value="Lectin_like"/>
    <property type="match status" value="1"/>
</dbReference>
<evidence type="ECO:0000259" key="5">
    <source>
        <dbReference type="SMART" id="SM00645"/>
    </source>
</evidence>
<accession>A0A949NCP2</accession>
<evidence type="ECO:0000313" key="7">
    <source>
        <dbReference type="Proteomes" id="UP000712157"/>
    </source>
</evidence>
<reference evidence="6" key="1">
    <citation type="submission" date="2021-06" db="EMBL/GenBank/DDBJ databases">
        <title>Description of novel taxa of the family Lachnospiraceae.</title>
        <authorList>
            <person name="Chaplin A.V."/>
            <person name="Sokolova S.R."/>
            <person name="Pikina A.P."/>
            <person name="Korzhanova M."/>
            <person name="Belova V."/>
            <person name="Korostin D."/>
            <person name="Efimov B.A."/>
        </authorList>
    </citation>
    <scope>NUCLEOTIDE SEQUENCE</scope>
    <source>
        <strain evidence="6">ASD5720</strain>
    </source>
</reference>
<dbReference type="Gene3D" id="3.90.70.10">
    <property type="entry name" value="Cysteine proteinases"/>
    <property type="match status" value="1"/>
</dbReference>
<evidence type="ECO:0000256" key="3">
    <source>
        <dbReference type="SAM" id="Phobius"/>
    </source>
</evidence>
<feature type="transmembrane region" description="Helical" evidence="3">
    <location>
        <begin position="1304"/>
        <end position="1324"/>
    </location>
</feature>
<evidence type="ECO:0000256" key="2">
    <source>
        <dbReference type="SAM" id="MobiDB-lite"/>
    </source>
</evidence>
<dbReference type="GO" id="GO:0006508">
    <property type="term" value="P:proteolysis"/>
    <property type="evidence" value="ECO:0007669"/>
    <property type="project" value="InterPro"/>
</dbReference>
<name>A0A949NCP2_9FIRM</name>
<dbReference type="Pfam" id="PF18676">
    <property type="entry name" value="MBG_2"/>
    <property type="match status" value="1"/>
</dbReference>
<gene>
    <name evidence="6" type="ORF">KTH89_20560</name>
</gene>
<dbReference type="InterPro" id="IPR040528">
    <property type="entry name" value="Lectin-like"/>
</dbReference>
<feature type="chain" id="PRO_5037889327" description="Peptidase C1A papain C-terminal domain-containing protein" evidence="4">
    <location>
        <begin position="31"/>
        <end position="1332"/>
    </location>
</feature>
<comment type="similarity">
    <text evidence="1">Belongs to the peptidase C1 family.</text>
</comment>
<keyword evidence="3" id="KW-0812">Transmembrane</keyword>
<evidence type="ECO:0000256" key="4">
    <source>
        <dbReference type="SAM" id="SignalP"/>
    </source>
</evidence>
<evidence type="ECO:0000313" key="6">
    <source>
        <dbReference type="EMBL" id="MBU9738932.1"/>
    </source>
</evidence>
<dbReference type="InterPro" id="IPR038765">
    <property type="entry name" value="Papain-like_cys_pep_sf"/>
</dbReference>
<dbReference type="PANTHER" id="PTHR12411">
    <property type="entry name" value="CYSTEINE PROTEASE FAMILY C1-RELATED"/>
    <property type="match status" value="1"/>
</dbReference>
<evidence type="ECO:0000256" key="1">
    <source>
        <dbReference type="ARBA" id="ARBA00008455"/>
    </source>
</evidence>
<keyword evidence="4" id="KW-0732">Signal</keyword>
<feature type="signal peptide" evidence="4">
    <location>
        <begin position="1"/>
        <end position="30"/>
    </location>
</feature>
<protein>
    <recommendedName>
        <fullName evidence="5">Peptidase C1A papain C-terminal domain-containing protein</fullName>
    </recommendedName>
</protein>
<dbReference type="CDD" id="cd02619">
    <property type="entry name" value="Peptidase_C1"/>
    <property type="match status" value="1"/>
</dbReference>
<feature type="domain" description="Peptidase C1A papain C-terminal" evidence="5">
    <location>
        <begin position="79"/>
        <end position="364"/>
    </location>
</feature>